<keyword evidence="2" id="KW-1185">Reference proteome</keyword>
<dbReference type="InterPro" id="IPR035914">
    <property type="entry name" value="Sperma_CUB_dom_sf"/>
</dbReference>
<organism evidence="1">
    <name type="scientific">Darwinula stevensoni</name>
    <dbReference type="NCBI Taxonomy" id="69355"/>
    <lineage>
        <taxon>Eukaryota</taxon>
        <taxon>Metazoa</taxon>
        <taxon>Ecdysozoa</taxon>
        <taxon>Arthropoda</taxon>
        <taxon>Crustacea</taxon>
        <taxon>Oligostraca</taxon>
        <taxon>Ostracoda</taxon>
        <taxon>Podocopa</taxon>
        <taxon>Podocopida</taxon>
        <taxon>Darwinulocopina</taxon>
        <taxon>Darwinuloidea</taxon>
        <taxon>Darwinulidae</taxon>
        <taxon>Darwinula</taxon>
    </lineage>
</organism>
<reference evidence="1" key="1">
    <citation type="submission" date="2020-11" db="EMBL/GenBank/DDBJ databases">
        <authorList>
            <person name="Tran Van P."/>
        </authorList>
    </citation>
    <scope>NUCLEOTIDE SEQUENCE</scope>
</reference>
<dbReference type="EMBL" id="LR899549">
    <property type="protein sequence ID" value="CAD7240432.1"/>
    <property type="molecule type" value="Genomic_DNA"/>
</dbReference>
<evidence type="ECO:0000313" key="2">
    <source>
        <dbReference type="Proteomes" id="UP000677054"/>
    </source>
</evidence>
<name>A0A7R8WYB3_9CRUS</name>
<proteinExistence type="predicted"/>
<sequence>MLGGGAVADRGGEGNMLVGLVPSCDGSSFFGKATDLKLPDPKKLTVYAIQCKNVVFGSYPSCGTQSWLSLGQSSLIMSENFPNNYPSLHFCRWSFACSQDMTLQCSHFQLPSSLLCWQSDFIYNNRRSCGSSTELKSPVNVGKDLSVAFYSIGASGPGFKCKVTCDLRGPVAPNGWISELKNANYKPQDEITKYDGNLSLVIELRNEFSRSFKERLPQKLLRDETLQNEAEYSMRQTKFQCL</sequence>
<accession>A0A7R8WYB3</accession>
<evidence type="ECO:0008006" key="3">
    <source>
        <dbReference type="Google" id="ProtNLM"/>
    </source>
</evidence>
<protein>
    <recommendedName>
        <fullName evidence="3">CUB domain-containing protein</fullName>
    </recommendedName>
</protein>
<evidence type="ECO:0000313" key="1">
    <source>
        <dbReference type="EMBL" id="CAD7240432.1"/>
    </source>
</evidence>
<gene>
    <name evidence="1" type="ORF">DSTB1V02_LOCUS456</name>
</gene>
<dbReference type="Proteomes" id="UP000677054">
    <property type="component" value="Unassembled WGS sequence"/>
</dbReference>
<dbReference type="Gene3D" id="2.60.120.290">
    <property type="entry name" value="Spermadhesin, CUB domain"/>
    <property type="match status" value="1"/>
</dbReference>
<dbReference type="EMBL" id="CAJPEV010000032">
    <property type="protein sequence ID" value="CAG0879144.1"/>
    <property type="molecule type" value="Genomic_DNA"/>
</dbReference>
<dbReference type="SUPFAM" id="SSF49854">
    <property type="entry name" value="Spermadhesin, CUB domain"/>
    <property type="match status" value="1"/>
</dbReference>
<dbReference type="AlphaFoldDB" id="A0A7R8WYB3"/>